<evidence type="ECO:0000256" key="3">
    <source>
        <dbReference type="ARBA" id="ARBA00022723"/>
    </source>
</evidence>
<dbReference type="AlphaFoldDB" id="A0AAD5UYP6"/>
<organism evidence="9 10">
    <name type="scientific">Meripilus lineatus</name>
    <dbReference type="NCBI Taxonomy" id="2056292"/>
    <lineage>
        <taxon>Eukaryota</taxon>
        <taxon>Fungi</taxon>
        <taxon>Dikarya</taxon>
        <taxon>Basidiomycota</taxon>
        <taxon>Agaricomycotina</taxon>
        <taxon>Agaricomycetes</taxon>
        <taxon>Polyporales</taxon>
        <taxon>Meripilaceae</taxon>
        <taxon>Meripilus</taxon>
    </lineage>
</organism>
<dbReference type="InterPro" id="IPR000868">
    <property type="entry name" value="Isochorismatase-like_dom"/>
</dbReference>
<evidence type="ECO:0000313" key="9">
    <source>
        <dbReference type="EMBL" id="KAJ3481371.1"/>
    </source>
</evidence>
<sequence>MSEKPRLALLIVDVQEDFCPPNGSLPVPDGRAIIPTINDLLSLPFTLKLATKDHHPQNHTSFASNHPGLKPFESFITIVNPNNPSETYESRLWPDHCIQGTPGNALIPELDLPKVDKIVLKGCDPRVEMYSAFKSPLRDPPLLTAVSELSSLLEDHKITDVVVVGLAGDYCVKASAIDSAEGGWKTYVVDEATRCVGGDVAWEESKKEFNERGVNVVNLEWVKKASDELL</sequence>
<comment type="caution">
    <text evidence="9">The sequence shown here is derived from an EMBL/GenBank/DDBJ whole genome shotgun (WGS) entry which is preliminary data.</text>
</comment>
<dbReference type="CDD" id="cd01011">
    <property type="entry name" value="nicotinamidase"/>
    <property type="match status" value="1"/>
</dbReference>
<evidence type="ECO:0000256" key="5">
    <source>
        <dbReference type="ARBA" id="ARBA00037900"/>
    </source>
</evidence>
<comment type="similarity">
    <text evidence="1">Belongs to the isochorismatase family.</text>
</comment>
<keyword evidence="2" id="KW-0662">Pyridine nucleotide biosynthesis</keyword>
<dbReference type="InterPro" id="IPR036380">
    <property type="entry name" value="Isochorismatase-like_sf"/>
</dbReference>
<feature type="domain" description="Isochorismatase-like" evidence="8">
    <location>
        <begin position="8"/>
        <end position="217"/>
    </location>
</feature>
<gene>
    <name evidence="9" type="ORF">NLI96_g7701</name>
</gene>
<protein>
    <recommendedName>
        <fullName evidence="6">nicotinamidase</fullName>
        <ecNumber evidence="6">3.5.1.19</ecNumber>
    </recommendedName>
    <alternativeName>
        <fullName evidence="7">Nicotinamide deamidase</fullName>
    </alternativeName>
</protein>
<evidence type="ECO:0000256" key="1">
    <source>
        <dbReference type="ARBA" id="ARBA00006336"/>
    </source>
</evidence>
<keyword evidence="3" id="KW-0479">Metal-binding</keyword>
<dbReference type="GO" id="GO:0019363">
    <property type="term" value="P:pyridine nucleotide biosynthetic process"/>
    <property type="evidence" value="ECO:0007669"/>
    <property type="project" value="UniProtKB-KW"/>
</dbReference>
<accession>A0AAD5UYP6</accession>
<dbReference type="SUPFAM" id="SSF52499">
    <property type="entry name" value="Isochorismatase-like hydrolases"/>
    <property type="match status" value="1"/>
</dbReference>
<dbReference type="GO" id="GO:0008936">
    <property type="term" value="F:nicotinamidase activity"/>
    <property type="evidence" value="ECO:0007669"/>
    <property type="project" value="UniProtKB-EC"/>
</dbReference>
<dbReference type="InterPro" id="IPR052347">
    <property type="entry name" value="Isochorismatase_Nicotinamidase"/>
</dbReference>
<name>A0AAD5UYP6_9APHY</name>
<reference evidence="9" key="1">
    <citation type="submission" date="2022-07" db="EMBL/GenBank/DDBJ databases">
        <title>Genome Sequence of Physisporinus lineatus.</title>
        <authorList>
            <person name="Buettner E."/>
        </authorList>
    </citation>
    <scope>NUCLEOTIDE SEQUENCE</scope>
    <source>
        <strain evidence="9">VT162</strain>
    </source>
</reference>
<proteinExistence type="inferred from homology"/>
<keyword evidence="4" id="KW-0378">Hydrolase</keyword>
<comment type="pathway">
    <text evidence="5">Cofactor biosynthesis; nicotinate biosynthesis; nicotinate from nicotinamide: step 1/1.</text>
</comment>
<dbReference type="EC" id="3.5.1.19" evidence="6"/>
<dbReference type="PANTHER" id="PTHR11080">
    <property type="entry name" value="PYRAZINAMIDASE/NICOTINAMIDASE"/>
    <property type="match status" value="1"/>
</dbReference>
<evidence type="ECO:0000256" key="2">
    <source>
        <dbReference type="ARBA" id="ARBA00022642"/>
    </source>
</evidence>
<dbReference type="GO" id="GO:0046872">
    <property type="term" value="F:metal ion binding"/>
    <property type="evidence" value="ECO:0007669"/>
    <property type="project" value="UniProtKB-KW"/>
</dbReference>
<evidence type="ECO:0000256" key="6">
    <source>
        <dbReference type="ARBA" id="ARBA00039017"/>
    </source>
</evidence>
<evidence type="ECO:0000259" key="8">
    <source>
        <dbReference type="Pfam" id="PF00857"/>
    </source>
</evidence>
<dbReference type="PANTHER" id="PTHR11080:SF2">
    <property type="entry name" value="LD05707P"/>
    <property type="match status" value="1"/>
</dbReference>
<evidence type="ECO:0000313" key="10">
    <source>
        <dbReference type="Proteomes" id="UP001212997"/>
    </source>
</evidence>
<evidence type="ECO:0000256" key="7">
    <source>
        <dbReference type="ARBA" id="ARBA00043224"/>
    </source>
</evidence>
<keyword evidence="10" id="KW-1185">Reference proteome</keyword>
<dbReference type="Proteomes" id="UP001212997">
    <property type="component" value="Unassembled WGS sequence"/>
</dbReference>
<dbReference type="Gene3D" id="3.40.50.850">
    <property type="entry name" value="Isochorismatase-like"/>
    <property type="match status" value="1"/>
</dbReference>
<evidence type="ECO:0000256" key="4">
    <source>
        <dbReference type="ARBA" id="ARBA00022801"/>
    </source>
</evidence>
<dbReference type="Pfam" id="PF00857">
    <property type="entry name" value="Isochorismatase"/>
    <property type="match status" value="1"/>
</dbReference>
<dbReference type="EMBL" id="JANAWD010000325">
    <property type="protein sequence ID" value="KAJ3481371.1"/>
    <property type="molecule type" value="Genomic_DNA"/>
</dbReference>